<dbReference type="EMBL" id="LSRX01000088">
    <property type="protein sequence ID" value="OLQ09887.1"/>
    <property type="molecule type" value="Genomic_DNA"/>
</dbReference>
<protein>
    <submittedName>
        <fullName evidence="2">Uncharacterized protein</fullName>
    </submittedName>
</protein>
<sequence>MLYTSFTYRRRFTPLLMNLTLSLQTMPPNQRRPVRTKLLNYFNNLARPSAYACLLTIAIVAAYMLCSTAAEEEKEDANFCCAAAAAGLDYDLDRTFRAHHLPPQRLLLLLAFLCLVLAAFADRDRRFRAQPEHLERLLLDFLCFRLLASAGNAPKATNE</sequence>
<keyword evidence="1" id="KW-0812">Transmembrane</keyword>
<name>A0A1Q9ER64_SYMMI</name>
<reference evidence="2 3" key="1">
    <citation type="submission" date="2016-02" db="EMBL/GenBank/DDBJ databases">
        <title>Genome analysis of coral dinoflagellate symbionts highlights evolutionary adaptations to a symbiotic lifestyle.</title>
        <authorList>
            <person name="Aranda M."/>
            <person name="Li Y."/>
            <person name="Liew Y.J."/>
            <person name="Baumgarten S."/>
            <person name="Simakov O."/>
            <person name="Wilson M."/>
            <person name="Piel J."/>
            <person name="Ashoor H."/>
            <person name="Bougouffa S."/>
            <person name="Bajic V.B."/>
            <person name="Ryu T."/>
            <person name="Ravasi T."/>
            <person name="Bayer T."/>
            <person name="Micklem G."/>
            <person name="Kim H."/>
            <person name="Bhak J."/>
            <person name="Lajeunesse T.C."/>
            <person name="Voolstra C.R."/>
        </authorList>
    </citation>
    <scope>NUCLEOTIDE SEQUENCE [LARGE SCALE GENOMIC DNA]</scope>
    <source>
        <strain evidence="2 3">CCMP2467</strain>
    </source>
</reference>
<feature type="transmembrane region" description="Helical" evidence="1">
    <location>
        <begin position="104"/>
        <end position="121"/>
    </location>
</feature>
<proteinExistence type="predicted"/>
<keyword evidence="1" id="KW-1133">Transmembrane helix</keyword>
<dbReference type="AlphaFoldDB" id="A0A1Q9ER64"/>
<gene>
    <name evidence="2" type="ORF">AK812_SmicGene6470</name>
</gene>
<keyword evidence="1" id="KW-0472">Membrane</keyword>
<dbReference type="OrthoDB" id="10338629at2759"/>
<evidence type="ECO:0000313" key="2">
    <source>
        <dbReference type="EMBL" id="OLQ09887.1"/>
    </source>
</evidence>
<organism evidence="2 3">
    <name type="scientific">Symbiodinium microadriaticum</name>
    <name type="common">Dinoflagellate</name>
    <name type="synonym">Zooxanthella microadriatica</name>
    <dbReference type="NCBI Taxonomy" id="2951"/>
    <lineage>
        <taxon>Eukaryota</taxon>
        <taxon>Sar</taxon>
        <taxon>Alveolata</taxon>
        <taxon>Dinophyceae</taxon>
        <taxon>Suessiales</taxon>
        <taxon>Symbiodiniaceae</taxon>
        <taxon>Symbiodinium</taxon>
    </lineage>
</organism>
<keyword evidence="3" id="KW-1185">Reference proteome</keyword>
<comment type="caution">
    <text evidence="2">The sequence shown here is derived from an EMBL/GenBank/DDBJ whole genome shotgun (WGS) entry which is preliminary data.</text>
</comment>
<dbReference type="Proteomes" id="UP000186817">
    <property type="component" value="Unassembled WGS sequence"/>
</dbReference>
<accession>A0A1Q9ER64</accession>
<feature type="transmembrane region" description="Helical" evidence="1">
    <location>
        <begin position="45"/>
        <end position="65"/>
    </location>
</feature>
<evidence type="ECO:0000256" key="1">
    <source>
        <dbReference type="SAM" id="Phobius"/>
    </source>
</evidence>
<evidence type="ECO:0000313" key="3">
    <source>
        <dbReference type="Proteomes" id="UP000186817"/>
    </source>
</evidence>